<dbReference type="InterPro" id="IPR023052">
    <property type="entry name" value="Cell_div_SepF"/>
</dbReference>
<dbReference type="HAMAP" id="MF_01197">
    <property type="entry name" value="SepF"/>
    <property type="match status" value="1"/>
</dbReference>
<dbReference type="GO" id="GO:0000917">
    <property type="term" value="P:division septum assembly"/>
    <property type="evidence" value="ECO:0007669"/>
    <property type="project" value="UniProtKB-KW"/>
</dbReference>
<keyword evidence="3" id="KW-0131">Cell cycle</keyword>
<organism evidence="4">
    <name type="scientific">bioreactor metagenome</name>
    <dbReference type="NCBI Taxonomy" id="1076179"/>
    <lineage>
        <taxon>unclassified sequences</taxon>
        <taxon>metagenomes</taxon>
        <taxon>ecological metagenomes</taxon>
    </lineage>
</organism>
<protein>
    <submittedName>
        <fullName evidence="4">Cell division protein SepF</fullName>
    </submittedName>
</protein>
<evidence type="ECO:0000313" key="4">
    <source>
        <dbReference type="EMBL" id="MPM49545.1"/>
    </source>
</evidence>
<dbReference type="InterPro" id="IPR038594">
    <property type="entry name" value="SepF-like_sf"/>
</dbReference>
<accession>A0A645A8M8</accession>
<keyword evidence="2" id="KW-0717">Septation</keyword>
<dbReference type="InterPro" id="IPR007561">
    <property type="entry name" value="Cell_div_SepF/SepF-rel"/>
</dbReference>
<keyword evidence="1 4" id="KW-0132">Cell division</keyword>
<evidence type="ECO:0000256" key="1">
    <source>
        <dbReference type="ARBA" id="ARBA00022618"/>
    </source>
</evidence>
<dbReference type="Gene3D" id="3.30.110.150">
    <property type="entry name" value="SepF-like protein"/>
    <property type="match status" value="1"/>
</dbReference>
<dbReference type="Pfam" id="PF04472">
    <property type="entry name" value="SepF"/>
    <property type="match status" value="1"/>
</dbReference>
<comment type="caution">
    <text evidence="4">The sequence shown here is derived from an EMBL/GenBank/DDBJ whole genome shotgun (WGS) entry which is preliminary data.</text>
</comment>
<evidence type="ECO:0000256" key="3">
    <source>
        <dbReference type="ARBA" id="ARBA00023306"/>
    </source>
</evidence>
<dbReference type="PANTHER" id="PTHR35798">
    <property type="entry name" value="CELL DIVISION PROTEIN SEPF"/>
    <property type="match status" value="1"/>
</dbReference>
<evidence type="ECO:0000256" key="2">
    <source>
        <dbReference type="ARBA" id="ARBA00023210"/>
    </source>
</evidence>
<dbReference type="EMBL" id="VSSQ01012573">
    <property type="protein sequence ID" value="MPM49545.1"/>
    <property type="molecule type" value="Genomic_DNA"/>
</dbReference>
<gene>
    <name evidence="4" type="primary">sepF_21</name>
    <name evidence="4" type="ORF">SDC9_96275</name>
</gene>
<dbReference type="AlphaFoldDB" id="A0A645A8M8"/>
<name>A0A645A8M8_9ZZZZ</name>
<dbReference type="PANTHER" id="PTHR35798:SF1">
    <property type="entry name" value="CELL DIVISION PROTEIN SEPF"/>
    <property type="match status" value="1"/>
</dbReference>
<reference evidence="4" key="1">
    <citation type="submission" date="2019-08" db="EMBL/GenBank/DDBJ databases">
        <authorList>
            <person name="Kucharzyk K."/>
            <person name="Murdoch R.W."/>
            <person name="Higgins S."/>
            <person name="Loffler F."/>
        </authorList>
    </citation>
    <scope>NUCLEOTIDE SEQUENCE</scope>
</reference>
<sequence>MGLLDKLKDLIGSEDEEYNEDEDFFPPDRAEIKGGAEPIISEMKEDKKLSVMDNKKAGKVVNIHTTAQLQVILVKPERFDDAVSIADHLLDKRTVVLNLESTNKDVSRRLVDFLSGVAYAGGGQIKKVANSTFIITPYNVNIMGDLIDELESTGVFF</sequence>
<proteinExistence type="inferred from homology"/>